<keyword evidence="2" id="KW-1185">Reference proteome</keyword>
<protein>
    <submittedName>
        <fullName evidence="1">Uncharacterized protein</fullName>
    </submittedName>
</protein>
<dbReference type="EMBL" id="CARXXK010000002">
    <property type="protein sequence ID" value="CAI6352749.1"/>
    <property type="molecule type" value="Genomic_DNA"/>
</dbReference>
<proteinExistence type="predicted"/>
<dbReference type="AlphaFoldDB" id="A0AAV0WAA2"/>
<name>A0AAV0WAA2_9HEMI</name>
<organism evidence="1 2">
    <name type="scientific">Macrosiphum euphorbiae</name>
    <name type="common">potato aphid</name>
    <dbReference type="NCBI Taxonomy" id="13131"/>
    <lineage>
        <taxon>Eukaryota</taxon>
        <taxon>Metazoa</taxon>
        <taxon>Ecdysozoa</taxon>
        <taxon>Arthropoda</taxon>
        <taxon>Hexapoda</taxon>
        <taxon>Insecta</taxon>
        <taxon>Pterygota</taxon>
        <taxon>Neoptera</taxon>
        <taxon>Paraneoptera</taxon>
        <taxon>Hemiptera</taxon>
        <taxon>Sternorrhyncha</taxon>
        <taxon>Aphidomorpha</taxon>
        <taxon>Aphidoidea</taxon>
        <taxon>Aphididae</taxon>
        <taxon>Macrosiphini</taxon>
        <taxon>Macrosiphum</taxon>
    </lineage>
</organism>
<dbReference type="Proteomes" id="UP001160148">
    <property type="component" value="Unassembled WGS sequence"/>
</dbReference>
<gene>
    <name evidence="1" type="ORF">MEUPH1_LOCUS8952</name>
</gene>
<sequence length="141" mass="16400">MSHPFFKLRWLDLETPPSTKKTLCDLFVNSAKTIASEYNSETISSISNSESDDDFYEMQQLHNEKEADSVSNTEAYNLLTSTPLEQIKFHSKIDIEVLQFLEDKSKDLLCLNQFPHVKQLFLKYNVVGIAIFCLDYWHLLE</sequence>
<comment type="caution">
    <text evidence="1">The sequence shown here is derived from an EMBL/GenBank/DDBJ whole genome shotgun (WGS) entry which is preliminary data.</text>
</comment>
<evidence type="ECO:0000313" key="1">
    <source>
        <dbReference type="EMBL" id="CAI6352749.1"/>
    </source>
</evidence>
<evidence type="ECO:0000313" key="2">
    <source>
        <dbReference type="Proteomes" id="UP001160148"/>
    </source>
</evidence>
<accession>A0AAV0WAA2</accession>
<reference evidence="1 2" key="1">
    <citation type="submission" date="2023-01" db="EMBL/GenBank/DDBJ databases">
        <authorList>
            <person name="Whitehead M."/>
        </authorList>
    </citation>
    <scope>NUCLEOTIDE SEQUENCE [LARGE SCALE GENOMIC DNA]</scope>
</reference>